<keyword evidence="5" id="KW-0325">Glycoprotein</keyword>
<dbReference type="InterPro" id="IPR053880">
    <property type="entry name" value="GPR180-like_N"/>
</dbReference>
<evidence type="ECO:0000256" key="5">
    <source>
        <dbReference type="ARBA" id="ARBA00023180"/>
    </source>
</evidence>
<dbReference type="AlphaFoldDB" id="A0A5N4D8M4"/>
<evidence type="ECO:0000256" key="3">
    <source>
        <dbReference type="ARBA" id="ARBA00022989"/>
    </source>
</evidence>
<feature type="domain" description="GPR180-like N-terminal" evidence="9">
    <location>
        <begin position="92"/>
        <end position="186"/>
    </location>
</feature>
<dbReference type="InterPro" id="IPR047831">
    <property type="entry name" value="GPR180/TMEM145"/>
</dbReference>
<protein>
    <submittedName>
        <fullName evidence="10">Integral membrane protein GPR180</fullName>
    </submittedName>
</protein>
<keyword evidence="4 6" id="KW-0472">Membrane</keyword>
<evidence type="ECO:0000259" key="8">
    <source>
        <dbReference type="Pfam" id="PF10192"/>
    </source>
</evidence>
<sequence>MGGLRLLAVALTCCWWPPGSQGKTLRGSFSSAAARDSQGQSIGHFEFHGSVAGSLPHRSFPEPRDAFIASPTVAAPQTLVSALPGLVVPKLVDTFFFHCPGDHALLCVRINNIAVAVGKEAKLYLFQAQEWLKLQESGHGYSCSEKLSKAQLTMTVNQTEHNLTVSQIPYPQTWHVFYADKYTCKEDSENSQVEDIPFEMMLLNPDAEGNPYDHFSAGESGLHEFFFLLVLVYFVIACIYAQSLWQAIKKGGPMHMVLKVLTTALLLQAGSAFANYIHFSSYSKDGIGVPFMGSLAEFFDIASQIQMLYLLLSLCMGWTMVRMKKSQSRPLQWDSTPASTGIAVFIVITQVITVGVILCQAVSMVILYRLFLSHSLYWEVSSLSSVTLPLTVSSGHKSRPHF</sequence>
<keyword evidence="2 6" id="KW-0812">Transmembrane</keyword>
<feature type="chain" id="PRO_5033856676" evidence="7">
    <location>
        <begin position="23"/>
        <end position="402"/>
    </location>
</feature>
<keyword evidence="3 6" id="KW-1133">Transmembrane helix</keyword>
<dbReference type="PANTHER" id="PTHR23252:SF29">
    <property type="entry name" value="INTEGRAL MEMBRANE PROTEIN GPR180"/>
    <property type="match status" value="1"/>
</dbReference>
<dbReference type="Pfam" id="PF10192">
    <property type="entry name" value="GPR180-TMEM145_TM"/>
    <property type="match status" value="1"/>
</dbReference>
<evidence type="ECO:0000259" key="9">
    <source>
        <dbReference type="Pfam" id="PF21870"/>
    </source>
</evidence>
<keyword evidence="7" id="KW-0732">Signal</keyword>
<feature type="transmembrane region" description="Helical" evidence="6">
    <location>
        <begin position="298"/>
        <end position="321"/>
    </location>
</feature>
<dbReference type="GO" id="GO:0016020">
    <property type="term" value="C:membrane"/>
    <property type="evidence" value="ECO:0007669"/>
    <property type="project" value="UniProtKB-SubCell"/>
</dbReference>
<evidence type="ECO:0000256" key="7">
    <source>
        <dbReference type="SAM" id="SignalP"/>
    </source>
</evidence>
<dbReference type="PANTHER" id="PTHR23252">
    <property type="entry name" value="INTIMAL THICKNESS RECEPTOR-RELATED"/>
    <property type="match status" value="1"/>
</dbReference>
<dbReference type="EMBL" id="JWIN03000014">
    <property type="protein sequence ID" value="KAB1267479.1"/>
    <property type="molecule type" value="Genomic_DNA"/>
</dbReference>
<feature type="transmembrane region" description="Helical" evidence="6">
    <location>
        <begin position="257"/>
        <end position="278"/>
    </location>
</feature>
<dbReference type="Pfam" id="PF21870">
    <property type="entry name" value="GP180_GOLD"/>
    <property type="match status" value="1"/>
</dbReference>
<dbReference type="GO" id="GO:0007186">
    <property type="term" value="P:G protein-coupled receptor signaling pathway"/>
    <property type="evidence" value="ECO:0007669"/>
    <property type="project" value="InterPro"/>
</dbReference>
<gene>
    <name evidence="10" type="ORF">Cadr_000012858</name>
</gene>
<evidence type="ECO:0000313" key="10">
    <source>
        <dbReference type="EMBL" id="KAB1267478.1"/>
    </source>
</evidence>
<reference evidence="10" key="1">
    <citation type="submission" date="2014-12" db="EMBL/GenBank/DDBJ databases">
        <authorList>
            <person name="Fitak R."/>
            <person name="Mohandesan E."/>
            <person name="Burger P.A."/>
            <person name="Jukka C."/>
        </authorList>
    </citation>
    <scope>NUCLEOTIDE SEQUENCE</scope>
    <source>
        <strain evidence="10">Drom800</strain>
        <tissue evidence="10">Blood</tissue>
    </source>
</reference>
<feature type="transmembrane region" description="Helical" evidence="6">
    <location>
        <begin position="342"/>
        <end position="368"/>
    </location>
</feature>
<proteinExistence type="predicted"/>
<evidence type="ECO:0000256" key="6">
    <source>
        <dbReference type="SAM" id="Phobius"/>
    </source>
</evidence>
<organism evidence="10 11">
    <name type="scientific">Camelus dromedarius</name>
    <name type="common">Dromedary</name>
    <name type="synonym">Arabian camel</name>
    <dbReference type="NCBI Taxonomy" id="9838"/>
    <lineage>
        <taxon>Eukaryota</taxon>
        <taxon>Metazoa</taxon>
        <taxon>Chordata</taxon>
        <taxon>Craniata</taxon>
        <taxon>Vertebrata</taxon>
        <taxon>Euteleostomi</taxon>
        <taxon>Mammalia</taxon>
        <taxon>Eutheria</taxon>
        <taxon>Laurasiatheria</taxon>
        <taxon>Artiodactyla</taxon>
        <taxon>Tylopoda</taxon>
        <taxon>Camelidae</taxon>
        <taxon>Camelus</taxon>
    </lineage>
</organism>
<feature type="signal peptide" evidence="7">
    <location>
        <begin position="1"/>
        <end position="22"/>
    </location>
</feature>
<comment type="subcellular location">
    <subcellularLocation>
        <location evidence="1">Membrane</location>
        <topology evidence="1">Multi-pass membrane protein</topology>
    </subcellularLocation>
</comment>
<reference evidence="10 11" key="2">
    <citation type="journal article" date="2019" name="Mol. Ecol. Resour.">
        <title>Improving Illumina assemblies with Hi-C and long reads: an example with the North African dromedary.</title>
        <authorList>
            <person name="Elbers J.P."/>
            <person name="Rogers M.F."/>
            <person name="Perelman P.L."/>
            <person name="Proskuryakova A.A."/>
            <person name="Serdyukova N.A."/>
            <person name="Johnson W.E."/>
            <person name="Horin P."/>
            <person name="Corander J."/>
            <person name="Murphy D."/>
            <person name="Burger P.A."/>
        </authorList>
    </citation>
    <scope>NUCLEOTIDE SEQUENCE [LARGE SCALE GENOMIC DNA]</scope>
    <source>
        <strain evidence="10">Drom800</strain>
        <tissue evidence="10">Blood</tissue>
    </source>
</reference>
<dbReference type="Proteomes" id="UP000299084">
    <property type="component" value="Unassembled WGS sequence"/>
</dbReference>
<dbReference type="EMBL" id="JWIN03000014">
    <property type="protein sequence ID" value="KAB1267478.1"/>
    <property type="molecule type" value="Genomic_DNA"/>
</dbReference>
<dbReference type="GO" id="GO:0019236">
    <property type="term" value="P:response to pheromone"/>
    <property type="evidence" value="ECO:0007669"/>
    <property type="project" value="InterPro"/>
</dbReference>
<accession>A0A5N4D8M4</accession>
<evidence type="ECO:0000256" key="1">
    <source>
        <dbReference type="ARBA" id="ARBA00004141"/>
    </source>
</evidence>
<evidence type="ECO:0000313" key="11">
    <source>
        <dbReference type="Proteomes" id="UP000299084"/>
    </source>
</evidence>
<name>A0A5N4D8M4_CAMDR</name>
<evidence type="ECO:0000256" key="2">
    <source>
        <dbReference type="ARBA" id="ARBA00022692"/>
    </source>
</evidence>
<feature type="transmembrane region" description="Helical" evidence="6">
    <location>
        <begin position="225"/>
        <end position="245"/>
    </location>
</feature>
<dbReference type="InterPro" id="IPR019336">
    <property type="entry name" value="GPR180/TMEM145_TM"/>
</dbReference>
<evidence type="ECO:0000256" key="4">
    <source>
        <dbReference type="ARBA" id="ARBA00023136"/>
    </source>
</evidence>
<comment type="caution">
    <text evidence="10">The sequence shown here is derived from an EMBL/GenBank/DDBJ whole genome shotgun (WGS) entry which is preliminary data.</text>
</comment>
<feature type="domain" description="GPR180/TMEM145 transmembrane" evidence="8">
    <location>
        <begin position="229"/>
        <end position="356"/>
    </location>
</feature>
<keyword evidence="11" id="KW-1185">Reference proteome</keyword>